<protein>
    <submittedName>
        <fullName evidence="2">ATP-binding protein</fullName>
    </submittedName>
</protein>
<dbReference type="Gene3D" id="3.40.50.300">
    <property type="entry name" value="P-loop containing nucleotide triphosphate hydrolases"/>
    <property type="match status" value="1"/>
</dbReference>
<dbReference type="CDD" id="cd00009">
    <property type="entry name" value="AAA"/>
    <property type="match status" value="1"/>
</dbReference>
<dbReference type="InterPro" id="IPR028350">
    <property type="entry name" value="DNAC/IstB-like"/>
</dbReference>
<dbReference type="PANTHER" id="PTHR30050:SF4">
    <property type="entry name" value="ATP-BINDING PROTEIN RV3427C IN INSERTION SEQUENCE-RELATED"/>
    <property type="match status" value="1"/>
</dbReference>
<dbReference type="EMBL" id="CP069534">
    <property type="protein sequence ID" value="QRP69713.1"/>
    <property type="molecule type" value="Genomic_DNA"/>
</dbReference>
<dbReference type="RefSeq" id="WP_070840902.1">
    <property type="nucleotide sequence ID" value="NZ_CP066007.1"/>
</dbReference>
<dbReference type="GO" id="GO:0005524">
    <property type="term" value="F:ATP binding"/>
    <property type="evidence" value="ECO:0007669"/>
    <property type="project" value="UniProtKB-KW"/>
</dbReference>
<evidence type="ECO:0000313" key="3">
    <source>
        <dbReference type="EMBL" id="QRP69713.1"/>
    </source>
</evidence>
<dbReference type="EMBL" id="CP066007">
    <property type="protein sequence ID" value="QQB45877.1"/>
    <property type="molecule type" value="Genomic_DNA"/>
</dbReference>
<dbReference type="PIRSF" id="PIRSF003073">
    <property type="entry name" value="DNAC_TnpB_IstB"/>
    <property type="match status" value="1"/>
</dbReference>
<evidence type="ECO:0000313" key="2">
    <source>
        <dbReference type="EMBL" id="QQB45877.1"/>
    </source>
</evidence>
<dbReference type="InterPro" id="IPR002611">
    <property type="entry name" value="IstB_ATP-bd"/>
</dbReference>
<dbReference type="Pfam" id="PF01695">
    <property type="entry name" value="IstB_IS21"/>
    <property type="match status" value="1"/>
</dbReference>
<dbReference type="SUPFAM" id="SSF52540">
    <property type="entry name" value="P-loop containing nucleoside triphosphate hydrolases"/>
    <property type="match status" value="1"/>
</dbReference>
<dbReference type="Proteomes" id="UP000596145">
    <property type="component" value="Chromosome"/>
</dbReference>
<feature type="domain" description="IstB-like ATP-binding" evidence="1">
    <location>
        <begin position="15"/>
        <end position="244"/>
    </location>
</feature>
<proteinExistence type="predicted"/>
<keyword evidence="2" id="KW-0067">ATP-binding</keyword>
<evidence type="ECO:0000313" key="4">
    <source>
        <dbReference type="Proteomes" id="UP000596145"/>
    </source>
</evidence>
<dbReference type="InterPro" id="IPR027417">
    <property type="entry name" value="P-loop_NTPase"/>
</dbReference>
<dbReference type="PANTHER" id="PTHR30050">
    <property type="entry name" value="CHROMOSOMAL REPLICATION INITIATOR PROTEIN DNAA"/>
    <property type="match status" value="1"/>
</dbReference>
<name>A0A7T4EEG7_9CORY</name>
<organism evidence="2 4">
    <name type="scientific">Corynebacterium glucuronolyticum</name>
    <dbReference type="NCBI Taxonomy" id="39791"/>
    <lineage>
        <taxon>Bacteria</taxon>
        <taxon>Bacillati</taxon>
        <taxon>Actinomycetota</taxon>
        <taxon>Actinomycetes</taxon>
        <taxon>Mycobacteriales</taxon>
        <taxon>Corynebacteriaceae</taxon>
        <taxon>Corynebacterium</taxon>
    </lineage>
</organism>
<dbReference type="Proteomes" id="UP000617681">
    <property type="component" value="Chromosome"/>
</dbReference>
<accession>A0A7T4EEG7</accession>
<dbReference type="GeneID" id="92759897"/>
<sequence length="253" mass="28706">MTRFEVDETTRQKMRTLRVSTFADVFFSIVTDEAHTDALPEDIFLAAVDEAFAQRTARNIDKAITQAKFRYPDATLHEVIHPDQRGINMRQLKRLAATNWRENPTNIHILAPTGTGKTYIACALGIAACQSGFSVAYYRLDQLVDELAVFLPTDQGYIDKMRKLCNIDVLIIDDFLTIGIDQRGQEDLTRIVFERDGRLPIIVSSQSTAAYWRETLPNPVGADSLVSRLNNGQRIKIGQYDMRRHLNTQNAEN</sequence>
<dbReference type="AlphaFoldDB" id="A0A7T4EEG7"/>
<evidence type="ECO:0000259" key="1">
    <source>
        <dbReference type="Pfam" id="PF01695"/>
    </source>
</evidence>
<dbReference type="GO" id="GO:0006260">
    <property type="term" value="P:DNA replication"/>
    <property type="evidence" value="ECO:0007669"/>
    <property type="project" value="TreeGrafter"/>
</dbReference>
<keyword evidence="2" id="KW-0547">Nucleotide-binding</keyword>
<gene>
    <name evidence="2" type="ORF">I6I10_10420</name>
    <name evidence="3" type="ORF">I6J21_07740</name>
</gene>
<reference evidence="2 4" key="1">
    <citation type="submission" date="2020-12" db="EMBL/GenBank/DDBJ databases">
        <title>FDA dAtabase for Regulatory Grade micrObial Sequences (FDA-ARGOS): Supporting development and validation of Infectious Disease Dx tests.</title>
        <authorList>
            <person name="Sproer C."/>
            <person name="Gronow S."/>
            <person name="Severitt S."/>
            <person name="Schroder I."/>
            <person name="Tallon L."/>
            <person name="Sadzewicz L."/>
            <person name="Zhao X."/>
            <person name="Boylan J."/>
            <person name="Ott S."/>
            <person name="Bowen H."/>
            <person name="Vavikolanu K."/>
            <person name="Mehta A."/>
            <person name="Aluvathingal J."/>
            <person name="Nadendla S."/>
            <person name="Lowell S."/>
            <person name="Myers T."/>
            <person name="Yan Y."/>
            <person name="Sichtig H."/>
        </authorList>
    </citation>
    <scope>NUCLEOTIDE SEQUENCE [LARGE SCALE GENOMIC DNA]</scope>
    <source>
        <strain evidence="2 4">FDAARGOS_1053</strain>
        <strain evidence="3">FDAARGOS_1191</strain>
    </source>
</reference>